<organism evidence="2 3">
    <name type="scientific">Trichoglossum hirsutum</name>
    <dbReference type="NCBI Taxonomy" id="265104"/>
    <lineage>
        <taxon>Eukaryota</taxon>
        <taxon>Fungi</taxon>
        <taxon>Dikarya</taxon>
        <taxon>Ascomycota</taxon>
        <taxon>Pezizomycotina</taxon>
        <taxon>Geoglossomycetes</taxon>
        <taxon>Geoglossales</taxon>
        <taxon>Geoglossaceae</taxon>
        <taxon>Trichoglossum</taxon>
    </lineage>
</organism>
<dbReference type="AlphaFoldDB" id="A0A9P8RT05"/>
<dbReference type="Proteomes" id="UP000750711">
    <property type="component" value="Unassembled WGS sequence"/>
</dbReference>
<protein>
    <submittedName>
        <fullName evidence="2">Uncharacterized protein</fullName>
    </submittedName>
</protein>
<accession>A0A9P8RT05</accession>
<keyword evidence="3" id="KW-1185">Reference proteome</keyword>
<sequence length="449" mass="50820">MDVSGFQKDIEWLLDHVTPQETAEVQDLEVPGSYAIIPLMPLQETELPQREPLREPLNIVVASCDHTDEDAADNGTLETEPSLQDYFTESLCAKETSDSTEEARIRLNTAQRVWKTPDNDSPTSIRSPKGENATTAERTKKRPPKSAAATAEDGMSAFYSRPGVEVQFKRRKKYGPERKEEVNAVRKVGACIRCKLQKKSLLRRGQREVTVLHTSSPKETIYISPTGTARNAAAIEVSVLQAHFVERVWDSDTAKCETRQKQGYTLAPDALPSHASLERWALECGRQTYARPWIAFSECYSQHNLPQVSVSSALRKALLIKEQKCSLLRSAVLFWSLKALLKRCYFILDKPQGTVRHICQEGSGEWFVAPIAVQVQLNNILSRLVDRVEWELLKKLQRAVLDKSSSNRDGVPALFLSMWILGHTYAFFAAVATTYQNWEEKEFFDNMNR</sequence>
<comment type="caution">
    <text evidence="2">The sequence shown here is derived from an EMBL/GenBank/DDBJ whole genome shotgun (WGS) entry which is preliminary data.</text>
</comment>
<feature type="non-terminal residue" evidence="2">
    <location>
        <position position="449"/>
    </location>
</feature>
<dbReference type="EMBL" id="JAGHQM010000088">
    <property type="protein sequence ID" value="KAH0565501.1"/>
    <property type="molecule type" value="Genomic_DNA"/>
</dbReference>
<dbReference type="PANTHER" id="PTHR35392">
    <property type="entry name" value="ZN(II)2CYS6 TRANSCRIPTION FACTOR (EUROFUNG)-RELATED-RELATED"/>
    <property type="match status" value="1"/>
</dbReference>
<reference evidence="2" key="1">
    <citation type="submission" date="2021-03" db="EMBL/GenBank/DDBJ databases">
        <title>Comparative genomics and phylogenomic investigation of the class Geoglossomycetes provide insights into ecological specialization and systematics.</title>
        <authorList>
            <person name="Melie T."/>
            <person name="Pirro S."/>
            <person name="Miller A.N."/>
            <person name="Quandt A."/>
        </authorList>
    </citation>
    <scope>NUCLEOTIDE SEQUENCE</scope>
    <source>
        <strain evidence="2">CAQ_001_2017</strain>
    </source>
</reference>
<name>A0A9P8RT05_9PEZI</name>
<feature type="compositionally biased region" description="Polar residues" evidence="1">
    <location>
        <begin position="119"/>
        <end position="136"/>
    </location>
</feature>
<feature type="region of interest" description="Disordered" evidence="1">
    <location>
        <begin position="112"/>
        <end position="154"/>
    </location>
</feature>
<evidence type="ECO:0000313" key="3">
    <source>
        <dbReference type="Proteomes" id="UP000750711"/>
    </source>
</evidence>
<gene>
    <name evidence="2" type="ORF">GP486_001110</name>
</gene>
<proteinExistence type="predicted"/>
<evidence type="ECO:0000313" key="2">
    <source>
        <dbReference type="EMBL" id="KAH0565501.1"/>
    </source>
</evidence>
<dbReference type="InterPro" id="IPR052973">
    <property type="entry name" value="Fungal_sec-metab_reg_TF"/>
</dbReference>
<evidence type="ECO:0000256" key="1">
    <source>
        <dbReference type="SAM" id="MobiDB-lite"/>
    </source>
</evidence>